<comment type="caution">
    <text evidence="1">The sequence shown here is derived from an EMBL/GenBank/DDBJ whole genome shotgun (WGS) entry which is preliminary data.</text>
</comment>
<evidence type="ECO:0000313" key="1">
    <source>
        <dbReference type="EMBL" id="RSD07341.1"/>
    </source>
</evidence>
<dbReference type="OrthoDB" id="8417725at2"/>
<reference evidence="1 2" key="1">
    <citation type="submission" date="2018-12" db="EMBL/GenBank/DDBJ databases">
        <title>Amycolatopsis eburnea sp. nov. actinomycete associate with arbuscular mycorrhiza fungal spore.</title>
        <authorList>
            <person name="Lumyong S."/>
            <person name="Chaiya L."/>
        </authorList>
    </citation>
    <scope>NUCLEOTIDE SEQUENCE [LARGE SCALE GENOMIC DNA]</scope>
    <source>
        <strain evidence="1 2">GLM-1</strain>
    </source>
</reference>
<dbReference type="EMBL" id="RSEC01000066">
    <property type="protein sequence ID" value="RSD07341.1"/>
    <property type="molecule type" value="Genomic_DNA"/>
</dbReference>
<dbReference type="Gene3D" id="3.30.530.20">
    <property type="match status" value="1"/>
</dbReference>
<dbReference type="AlphaFoldDB" id="A0A427SUD6"/>
<gene>
    <name evidence="1" type="ORF">EIY87_46685</name>
</gene>
<dbReference type="Proteomes" id="UP000267081">
    <property type="component" value="Unassembled WGS sequence"/>
</dbReference>
<dbReference type="SUPFAM" id="SSF55961">
    <property type="entry name" value="Bet v1-like"/>
    <property type="match status" value="1"/>
</dbReference>
<dbReference type="RefSeq" id="WP_125316539.1">
    <property type="nucleotide sequence ID" value="NZ_RSEC01000066.1"/>
</dbReference>
<name>A0A427SUD6_9PSEU</name>
<sequence>MGHEFEATDVAEVDATPEQVWEAIATGPGIDSWFMGRNEVEGGTGGVVRGAFGAYQPEYRIREWDPLEKLVYGNEPGPDGRKIAYEFLIEGRDGGSSVIRCVTSGFLPGDDWEDEFEAMTAGGALFFRTLVEYVTHFAGRTAVPVTVFGPPVADWDEAWARLGTALGLPARPALGDRVSLGGVVYAVNDQTVGIRTADAMLRFMKGFHGPMVAAHHIFTPGADAATEEKTWSDWLNRVLG</sequence>
<proteinExistence type="predicted"/>
<dbReference type="CDD" id="cd07814">
    <property type="entry name" value="SRPBCC_CalC_Aha1-like"/>
    <property type="match status" value="1"/>
</dbReference>
<accession>A0A427SUD6</accession>
<keyword evidence="2" id="KW-1185">Reference proteome</keyword>
<evidence type="ECO:0000313" key="2">
    <source>
        <dbReference type="Proteomes" id="UP000267081"/>
    </source>
</evidence>
<organism evidence="1 2">
    <name type="scientific">Amycolatopsis eburnea</name>
    <dbReference type="NCBI Taxonomy" id="2267691"/>
    <lineage>
        <taxon>Bacteria</taxon>
        <taxon>Bacillati</taxon>
        <taxon>Actinomycetota</taxon>
        <taxon>Actinomycetes</taxon>
        <taxon>Pseudonocardiales</taxon>
        <taxon>Pseudonocardiaceae</taxon>
        <taxon>Amycolatopsis</taxon>
    </lineage>
</organism>
<protein>
    <submittedName>
        <fullName evidence="1">SRPBCC domain-containing protein</fullName>
    </submittedName>
</protein>
<dbReference type="InterPro" id="IPR023393">
    <property type="entry name" value="START-like_dom_sf"/>
</dbReference>